<dbReference type="InterPro" id="IPR018253">
    <property type="entry name" value="DnaJ_domain_CS"/>
</dbReference>
<name>A0AAD8JDM0_9APIA</name>
<organism evidence="2 3">
    <name type="scientific">Heracleum sosnowskyi</name>
    <dbReference type="NCBI Taxonomy" id="360622"/>
    <lineage>
        <taxon>Eukaryota</taxon>
        <taxon>Viridiplantae</taxon>
        <taxon>Streptophyta</taxon>
        <taxon>Embryophyta</taxon>
        <taxon>Tracheophyta</taxon>
        <taxon>Spermatophyta</taxon>
        <taxon>Magnoliopsida</taxon>
        <taxon>eudicotyledons</taxon>
        <taxon>Gunneridae</taxon>
        <taxon>Pentapetalae</taxon>
        <taxon>asterids</taxon>
        <taxon>campanulids</taxon>
        <taxon>Apiales</taxon>
        <taxon>Apiaceae</taxon>
        <taxon>Apioideae</taxon>
        <taxon>apioid superclade</taxon>
        <taxon>Tordylieae</taxon>
        <taxon>Tordyliinae</taxon>
        <taxon>Heracleum</taxon>
    </lineage>
</organism>
<dbReference type="PANTHER" id="PTHR44914:SF1">
    <property type="entry name" value="CHAPERONE PROTEIN DNAJ 13"/>
    <property type="match status" value="1"/>
</dbReference>
<dbReference type="SUPFAM" id="SSF46565">
    <property type="entry name" value="Chaperone J-domain"/>
    <property type="match status" value="1"/>
</dbReference>
<dbReference type="PRINTS" id="PR00625">
    <property type="entry name" value="JDOMAIN"/>
</dbReference>
<dbReference type="EMBL" id="JAUIZM010000001">
    <property type="protein sequence ID" value="KAK1400497.1"/>
    <property type="molecule type" value="Genomic_DNA"/>
</dbReference>
<dbReference type="InterPro" id="IPR001623">
    <property type="entry name" value="DnaJ_domain"/>
</dbReference>
<dbReference type="Gene3D" id="1.10.287.110">
    <property type="entry name" value="DnaJ domain"/>
    <property type="match status" value="1"/>
</dbReference>
<accession>A0AAD8JDM0</accession>
<dbReference type="InterPro" id="IPR042162">
    <property type="entry name" value="AtJ13"/>
</dbReference>
<evidence type="ECO:0000313" key="2">
    <source>
        <dbReference type="EMBL" id="KAK1400497.1"/>
    </source>
</evidence>
<dbReference type="Pfam" id="PF22774">
    <property type="entry name" value="DNAJC11_beta-barrel"/>
    <property type="match status" value="1"/>
</dbReference>
<feature type="domain" description="J" evidence="1">
    <location>
        <begin position="1"/>
        <end position="112"/>
    </location>
</feature>
<evidence type="ECO:0000259" key="1">
    <source>
        <dbReference type="PROSITE" id="PS50076"/>
    </source>
</evidence>
<evidence type="ECO:0000313" key="3">
    <source>
        <dbReference type="Proteomes" id="UP001237642"/>
    </source>
</evidence>
<reference evidence="2" key="2">
    <citation type="submission" date="2023-05" db="EMBL/GenBank/DDBJ databases">
        <authorList>
            <person name="Schelkunov M.I."/>
        </authorList>
    </citation>
    <scope>NUCLEOTIDE SEQUENCE</scope>
    <source>
        <strain evidence="2">Hsosn_3</strain>
        <tissue evidence="2">Leaf</tissue>
    </source>
</reference>
<dbReference type="Proteomes" id="UP001237642">
    <property type="component" value="Unassembled WGS sequence"/>
</dbReference>
<gene>
    <name evidence="2" type="ORF">POM88_000102</name>
</gene>
<dbReference type="InterPro" id="IPR055225">
    <property type="entry name" value="DNAJC11-like_beta-barrel"/>
</dbReference>
<comment type="caution">
    <text evidence="2">The sequence shown here is derived from an EMBL/GenBank/DDBJ whole genome shotgun (WGS) entry which is preliminary data.</text>
</comment>
<reference evidence="2" key="1">
    <citation type="submission" date="2023-02" db="EMBL/GenBank/DDBJ databases">
        <title>Genome of toxic invasive species Heracleum sosnowskyi carries increased number of genes despite the absence of recent whole-genome duplications.</title>
        <authorList>
            <person name="Schelkunov M."/>
            <person name="Shtratnikova V."/>
            <person name="Makarenko M."/>
            <person name="Klepikova A."/>
            <person name="Omelchenko D."/>
            <person name="Novikova G."/>
            <person name="Obukhova E."/>
            <person name="Bogdanov V."/>
            <person name="Penin A."/>
            <person name="Logacheva M."/>
        </authorList>
    </citation>
    <scope>NUCLEOTIDE SEQUENCE</scope>
    <source>
        <strain evidence="2">Hsosn_3</strain>
        <tissue evidence="2">Leaf</tissue>
    </source>
</reference>
<sequence length="289" mass="32068">MTVLGKDASAALAVVESHQQRLTSQRLLALIEEELTYHEWVAAIIREIETEIVYEKQREDSAPPVIADNLFSGKTMYFLAEKDIATEHFQRICEAYELLSDVNKRHIYDIYGTEGLPSGLEHGPELDQVEEIKQELENLRRQVQDMLLIPTQSQVSKRNFIVVGGNLAVTGESGGAGTTAVLRNQISSALAIEFMASAGLQSLVGLQTSRQLSGNTGATIGLSMLVRQVGQRENAEVELAGFDQHMWINEKGLLQVMVLLNYSKSKASEAEEKLGFTKNQLTFLKSNSW</sequence>
<dbReference type="PROSITE" id="PS00636">
    <property type="entry name" value="DNAJ_1"/>
    <property type="match status" value="1"/>
</dbReference>
<dbReference type="AlphaFoldDB" id="A0AAD8JDM0"/>
<dbReference type="PROSITE" id="PS50076">
    <property type="entry name" value="DNAJ_2"/>
    <property type="match status" value="1"/>
</dbReference>
<dbReference type="PANTHER" id="PTHR44914">
    <property type="entry name" value="CHAPERONE PROTEIN DNAJ 13"/>
    <property type="match status" value="1"/>
</dbReference>
<keyword evidence="3" id="KW-1185">Reference proteome</keyword>
<dbReference type="InterPro" id="IPR036869">
    <property type="entry name" value="J_dom_sf"/>
</dbReference>
<proteinExistence type="predicted"/>
<protein>
    <recommendedName>
        <fullName evidence="1">J domain-containing protein</fullName>
    </recommendedName>
</protein>